<gene>
    <name evidence="2" type="ORF">SAMN05444364_1465</name>
</gene>
<accession>A0AAX2F7A3</accession>
<keyword evidence="1" id="KW-0732">Signal</keyword>
<comment type="caution">
    <text evidence="2">The sequence shown here is derived from an EMBL/GenBank/DDBJ whole genome shotgun (WGS) entry which is preliminary data.</text>
</comment>
<evidence type="ECO:0000313" key="3">
    <source>
        <dbReference type="Proteomes" id="UP000184105"/>
    </source>
</evidence>
<dbReference type="PROSITE" id="PS51257">
    <property type="entry name" value="PROKAR_LIPOPROTEIN"/>
    <property type="match status" value="1"/>
</dbReference>
<keyword evidence="3" id="KW-1185">Reference proteome</keyword>
<reference evidence="2 3" key="1">
    <citation type="submission" date="2016-11" db="EMBL/GenBank/DDBJ databases">
        <authorList>
            <person name="Varghese N."/>
            <person name="Submissions S."/>
        </authorList>
    </citation>
    <scope>NUCLEOTIDE SEQUENCE [LARGE SCALE GENOMIC DNA]</scope>
    <source>
        <strain evidence="2 3">DSM 22613</strain>
    </source>
</reference>
<dbReference type="AlphaFoldDB" id="A0AAX2F7A3"/>
<proteinExistence type="predicted"/>
<feature type="signal peptide" evidence="1">
    <location>
        <begin position="1"/>
        <end position="18"/>
    </location>
</feature>
<dbReference type="Proteomes" id="UP000184105">
    <property type="component" value="Unassembled WGS sequence"/>
</dbReference>
<evidence type="ECO:0000256" key="1">
    <source>
        <dbReference type="SAM" id="SignalP"/>
    </source>
</evidence>
<evidence type="ECO:0008006" key="4">
    <source>
        <dbReference type="Google" id="ProtNLM"/>
    </source>
</evidence>
<sequence>MKSVCVFFIMVFSMFSCKNPNPCTREFFIANFQNNEKYFNVLINFYNSQNIVNSKDKQIVFSLNKCKDDVNIDIIPYIIDDKRKQISLSNIRTNFKMCKKILLRYNINIQRSDIDSVINSLKTTNCRMVRNINYYSGQIEFVSYQEKCNVYHSYIYHKNGITPDIIKFTGKAIGSSRIGKCITLSNEWML</sequence>
<feature type="chain" id="PRO_5043858563" description="Lipoprotein" evidence="1">
    <location>
        <begin position="19"/>
        <end position="190"/>
    </location>
</feature>
<evidence type="ECO:0000313" key="2">
    <source>
        <dbReference type="EMBL" id="SHG16339.1"/>
    </source>
</evidence>
<organism evidence="2 3">
    <name type="scientific">Prevotella scopos JCM 17725</name>
    <dbReference type="NCBI Taxonomy" id="1236518"/>
    <lineage>
        <taxon>Bacteria</taxon>
        <taxon>Pseudomonadati</taxon>
        <taxon>Bacteroidota</taxon>
        <taxon>Bacteroidia</taxon>
        <taxon>Bacteroidales</taxon>
        <taxon>Prevotellaceae</taxon>
        <taxon>Prevotella</taxon>
    </lineage>
</organism>
<name>A0AAX2F7A3_9BACT</name>
<protein>
    <recommendedName>
        <fullName evidence="4">Lipoprotein</fullName>
    </recommendedName>
</protein>
<dbReference type="EMBL" id="FQWA01000046">
    <property type="protein sequence ID" value="SHG16339.1"/>
    <property type="molecule type" value="Genomic_DNA"/>
</dbReference>